<evidence type="ECO:0000256" key="1">
    <source>
        <dbReference type="ARBA" id="ARBA00022475"/>
    </source>
</evidence>
<dbReference type="PANTHER" id="PTHR37481">
    <property type="entry name" value="LIPOPOLYSACCHARIDE EXPORT SYSTEM PROTEIN LPTC"/>
    <property type="match status" value="1"/>
</dbReference>
<dbReference type="RefSeq" id="WP_075066789.1">
    <property type="nucleotide sequence ID" value="NZ_LKAJ02000001.1"/>
</dbReference>
<keyword evidence="5 6" id="KW-0472">Membrane</keyword>
<dbReference type="GO" id="GO:0017089">
    <property type="term" value="F:glycolipid transfer activity"/>
    <property type="evidence" value="ECO:0007669"/>
    <property type="project" value="TreeGrafter"/>
</dbReference>
<dbReference type="NCBIfam" id="TIGR04409">
    <property type="entry name" value="LptC_YrbK"/>
    <property type="match status" value="1"/>
</dbReference>
<reference evidence="8" key="3">
    <citation type="submission" date="2021-06" db="EMBL/GenBank/DDBJ databases">
        <title>Genomic Description and Analysis of Intracellular Bacteria, Candidatus Berkiella cookevillensis and Candidatus Berkiella aquae.</title>
        <authorList>
            <person name="Kidane D.T."/>
            <person name="Mehari Y.T."/>
            <person name="Rice F.C."/>
            <person name="Arivett B.A."/>
            <person name="Farone A.L."/>
            <person name="Berk S.G."/>
            <person name="Farone M.B."/>
        </authorList>
    </citation>
    <scope>NUCLEOTIDE SEQUENCE</scope>
    <source>
        <strain evidence="8">HT99</strain>
    </source>
</reference>
<dbReference type="EMBL" id="LKAJ02000001">
    <property type="protein sequence ID" value="MCS5710731.1"/>
    <property type="molecule type" value="Genomic_DNA"/>
</dbReference>
<keyword evidence="3 6" id="KW-0812">Transmembrane</keyword>
<keyword evidence="9" id="KW-1185">Reference proteome</keyword>
<dbReference type="PANTHER" id="PTHR37481:SF1">
    <property type="entry name" value="LIPOPOLYSACCHARIDE EXPORT SYSTEM PROTEIN LPTC"/>
    <property type="match status" value="1"/>
</dbReference>
<evidence type="ECO:0000313" key="9">
    <source>
        <dbReference type="Proteomes" id="UP000051497"/>
    </source>
</evidence>
<dbReference type="STRING" id="295108.HT99x_02167"/>
<evidence type="ECO:0000256" key="2">
    <source>
        <dbReference type="ARBA" id="ARBA00022519"/>
    </source>
</evidence>
<evidence type="ECO:0000256" key="6">
    <source>
        <dbReference type="SAM" id="Phobius"/>
    </source>
</evidence>
<dbReference type="OrthoDB" id="5797118at2"/>
<protein>
    <submittedName>
        <fullName evidence="8">LPS export ABC transporter periplasmic protein LptC</fullName>
    </submittedName>
    <submittedName>
        <fullName evidence="7">Lipopolysaccharide exporter periplasmic protein</fullName>
    </submittedName>
</protein>
<evidence type="ECO:0000256" key="4">
    <source>
        <dbReference type="ARBA" id="ARBA00022989"/>
    </source>
</evidence>
<accession>A0A0Q9YX14</accession>
<dbReference type="InterPro" id="IPR026265">
    <property type="entry name" value="LptC"/>
</dbReference>
<dbReference type="GO" id="GO:0005886">
    <property type="term" value="C:plasma membrane"/>
    <property type="evidence" value="ECO:0007669"/>
    <property type="project" value="InterPro"/>
</dbReference>
<evidence type="ECO:0000313" key="7">
    <source>
        <dbReference type="EMBL" id="KRG20680.1"/>
    </source>
</evidence>
<sequence>MFHRTTLYPLLFIAALVAAMYFFNFFSPSDIAVKSNEQNSDVLEETMTGVSAKRYDKNGKLIQVLEMGSWSHFKGQTTTQMLQPHLTVYQDNGSCLTVSSAQGEGYQAKMGTQIDQLKLINNVNVKQMNPKTQSWWELKTSSLLLFPKDPNPRALTDDKVTVYAPSLTIEAQGMRADLHRETVEFLHQVKTFYETPH</sequence>
<dbReference type="InterPro" id="IPR052363">
    <property type="entry name" value="LPS_export_LptC"/>
</dbReference>
<proteinExistence type="predicted"/>
<dbReference type="Gene3D" id="2.60.450.10">
    <property type="entry name" value="Lipopolysaccharide (LPS) transport protein A like domain"/>
    <property type="match status" value="1"/>
</dbReference>
<dbReference type="EMBL" id="LKAJ01000009">
    <property type="protein sequence ID" value="KRG20680.1"/>
    <property type="molecule type" value="Genomic_DNA"/>
</dbReference>
<comment type="caution">
    <text evidence="7">The sequence shown here is derived from an EMBL/GenBank/DDBJ whole genome shotgun (WGS) entry which is preliminary data.</text>
</comment>
<dbReference type="Proteomes" id="UP000051497">
    <property type="component" value="Unassembled WGS sequence"/>
</dbReference>
<feature type="transmembrane region" description="Helical" evidence="6">
    <location>
        <begin position="7"/>
        <end position="26"/>
    </location>
</feature>
<dbReference type="GO" id="GO:0030288">
    <property type="term" value="C:outer membrane-bounded periplasmic space"/>
    <property type="evidence" value="ECO:0007669"/>
    <property type="project" value="TreeGrafter"/>
</dbReference>
<gene>
    <name evidence="8" type="primary">lptC</name>
    <name evidence="8" type="ORF">HT99x_004765</name>
    <name evidence="7" type="ORF">HT99x_02167</name>
</gene>
<name>A0A0Q9YX14_9GAMM</name>
<dbReference type="Pfam" id="PF06835">
    <property type="entry name" value="LptC"/>
    <property type="match status" value="1"/>
</dbReference>
<evidence type="ECO:0000256" key="5">
    <source>
        <dbReference type="ARBA" id="ARBA00023136"/>
    </source>
</evidence>
<keyword evidence="1" id="KW-1003">Cell membrane</keyword>
<reference evidence="8" key="2">
    <citation type="journal article" date="2016" name="Genome Announc.">
        <title>Draft Genome Sequences of Two Novel Amoeba-Resistant Intranuclear Bacteria, 'Candidatus Berkiella cookevillensis' and 'Candidatus Berkiella aquae'.</title>
        <authorList>
            <person name="Mehari Y.T."/>
            <person name="Arivett B.A."/>
            <person name="Farone A.L."/>
            <person name="Gunderson J.H."/>
            <person name="Farone M.B."/>
        </authorList>
    </citation>
    <scope>NUCLEOTIDE SEQUENCE</scope>
    <source>
        <strain evidence="8">HT99</strain>
    </source>
</reference>
<organism evidence="7">
    <name type="scientific">Candidatus Berkiella aquae</name>
    <dbReference type="NCBI Taxonomy" id="295108"/>
    <lineage>
        <taxon>Bacteria</taxon>
        <taxon>Pseudomonadati</taxon>
        <taxon>Pseudomonadota</taxon>
        <taxon>Gammaproteobacteria</taxon>
        <taxon>Candidatus Berkiellales</taxon>
        <taxon>Candidatus Berkiellaceae</taxon>
        <taxon>Candidatus Berkiella</taxon>
    </lineage>
</organism>
<evidence type="ECO:0000313" key="8">
    <source>
        <dbReference type="EMBL" id="MCS5710731.1"/>
    </source>
</evidence>
<dbReference type="GO" id="GO:0015221">
    <property type="term" value="F:lipopolysaccharide transmembrane transporter activity"/>
    <property type="evidence" value="ECO:0007669"/>
    <property type="project" value="InterPro"/>
</dbReference>
<dbReference type="AlphaFoldDB" id="A0A0Q9YX14"/>
<keyword evidence="2" id="KW-0997">Cell inner membrane</keyword>
<dbReference type="InterPro" id="IPR010664">
    <property type="entry name" value="LipoPS_assembly_LptC-rel"/>
</dbReference>
<evidence type="ECO:0000256" key="3">
    <source>
        <dbReference type="ARBA" id="ARBA00022692"/>
    </source>
</evidence>
<reference evidence="7" key="1">
    <citation type="submission" date="2015-09" db="EMBL/GenBank/DDBJ databases">
        <title>Draft Genome Sequences of Two Novel Amoeba-resistant Intranuclear Bacteria, Candidatus Berkiella cookevillensis and Candidatus Berkiella aquae.</title>
        <authorList>
            <person name="Mehari Y.T."/>
            <person name="Arivett B.A."/>
            <person name="Farone A.L."/>
            <person name="Gunderson J.H."/>
            <person name="Farone M.B."/>
        </authorList>
    </citation>
    <scope>NUCLEOTIDE SEQUENCE [LARGE SCALE GENOMIC DNA]</scope>
    <source>
        <strain evidence="7">HT99</strain>
    </source>
</reference>
<keyword evidence="4 6" id="KW-1133">Transmembrane helix</keyword>